<reference evidence="12" key="1">
    <citation type="submission" date="2013-10" db="EMBL/GenBank/DDBJ databases">
        <authorList>
            <person name="Schartl M."/>
            <person name="Warren W."/>
        </authorList>
    </citation>
    <scope>NUCLEOTIDE SEQUENCE [LARGE SCALE GENOMIC DNA]</scope>
    <source>
        <strain evidence="12">female</strain>
    </source>
</reference>
<dbReference type="PRINTS" id="PR00237">
    <property type="entry name" value="GPCRRHODOPSN"/>
</dbReference>
<protein>
    <submittedName>
        <fullName evidence="11">G-protein coupled receptor 35-like</fullName>
    </submittedName>
</protein>
<dbReference type="InterPro" id="IPR000276">
    <property type="entry name" value="GPCR_Rhodpsn"/>
</dbReference>
<dbReference type="Ensembl" id="ENSPFOT00000012355.1">
    <property type="protein sequence ID" value="ENSPFOP00000012338.2"/>
    <property type="gene ID" value="ENSPFOG00000012357.1"/>
</dbReference>
<dbReference type="GO" id="GO:0004930">
    <property type="term" value="F:G protein-coupled receptor activity"/>
    <property type="evidence" value="ECO:0007669"/>
    <property type="project" value="UniProtKB-KW"/>
</dbReference>
<dbReference type="OMA" id="QEDWICK"/>
<dbReference type="GO" id="GO:0035025">
    <property type="term" value="P:positive regulation of Rho protein signal transduction"/>
    <property type="evidence" value="ECO:0007669"/>
    <property type="project" value="TreeGrafter"/>
</dbReference>
<evidence type="ECO:0000256" key="6">
    <source>
        <dbReference type="ARBA" id="ARBA00023170"/>
    </source>
</evidence>
<dbReference type="GeneID" id="103151231"/>
<feature type="transmembrane region" description="Helical" evidence="9">
    <location>
        <begin position="126"/>
        <end position="147"/>
    </location>
</feature>
<evidence type="ECO:0000256" key="1">
    <source>
        <dbReference type="ARBA" id="ARBA00004141"/>
    </source>
</evidence>
<proteinExistence type="predicted"/>
<keyword evidence="5 9" id="KW-0472">Membrane</keyword>
<dbReference type="Proteomes" id="UP000028760">
    <property type="component" value="Unassembled WGS sequence"/>
</dbReference>
<feature type="transmembrane region" description="Helical" evidence="9">
    <location>
        <begin position="168"/>
        <end position="187"/>
    </location>
</feature>
<keyword evidence="8" id="KW-0807">Transducer</keyword>
<name>A0A087Y2T5_POEFO</name>
<dbReference type="PANTHER" id="PTHR24232:SF101">
    <property type="entry name" value="G-PROTEIN COUPLED RECEPTOR 35-LIKE"/>
    <property type="match status" value="1"/>
</dbReference>
<feature type="transmembrane region" description="Helical" evidence="9">
    <location>
        <begin position="214"/>
        <end position="239"/>
    </location>
</feature>
<dbReference type="STRING" id="48698.ENSPFOP00000012338"/>
<evidence type="ECO:0000256" key="4">
    <source>
        <dbReference type="ARBA" id="ARBA00023040"/>
    </source>
</evidence>
<feature type="domain" description="G-protein coupled receptors family 1 profile" evidence="10">
    <location>
        <begin position="71"/>
        <end position="314"/>
    </location>
</feature>
<dbReference type="InterPro" id="IPR017452">
    <property type="entry name" value="GPCR_Rhodpsn_7TM"/>
</dbReference>
<keyword evidence="7" id="KW-0325">Glycoprotein</keyword>
<keyword evidence="3 9" id="KW-1133">Transmembrane helix</keyword>
<dbReference type="eggNOG" id="ENOG502RZ5U">
    <property type="taxonomic scope" value="Eukaryota"/>
</dbReference>
<dbReference type="OrthoDB" id="6086428at2759"/>
<evidence type="ECO:0000256" key="9">
    <source>
        <dbReference type="SAM" id="Phobius"/>
    </source>
</evidence>
<accession>A0A087Y2T5</accession>
<evidence type="ECO:0000256" key="7">
    <source>
        <dbReference type="ARBA" id="ARBA00023180"/>
    </source>
</evidence>
<feature type="transmembrane region" description="Helical" evidence="9">
    <location>
        <begin position="260"/>
        <end position="281"/>
    </location>
</feature>
<evidence type="ECO:0000256" key="8">
    <source>
        <dbReference type="ARBA" id="ARBA00023224"/>
    </source>
</evidence>
<dbReference type="SUPFAM" id="SSF81321">
    <property type="entry name" value="Family A G protein-coupled receptor-like"/>
    <property type="match status" value="1"/>
</dbReference>
<evidence type="ECO:0000256" key="2">
    <source>
        <dbReference type="ARBA" id="ARBA00022692"/>
    </source>
</evidence>
<keyword evidence="12" id="KW-1185">Reference proteome</keyword>
<dbReference type="GO" id="GO:0007200">
    <property type="term" value="P:phospholipase C-activating G protein-coupled receptor signaling pathway"/>
    <property type="evidence" value="ECO:0007669"/>
    <property type="project" value="TreeGrafter"/>
</dbReference>
<reference evidence="11" key="2">
    <citation type="submission" date="2025-08" db="UniProtKB">
        <authorList>
            <consortium name="Ensembl"/>
        </authorList>
    </citation>
    <scope>IDENTIFICATION</scope>
</reference>
<dbReference type="Gene3D" id="1.20.1070.10">
    <property type="entry name" value="Rhodopsin 7-helix transmembrane proteins"/>
    <property type="match status" value="1"/>
</dbReference>
<feature type="transmembrane region" description="Helical" evidence="9">
    <location>
        <begin position="59"/>
        <end position="80"/>
    </location>
</feature>
<evidence type="ECO:0000256" key="5">
    <source>
        <dbReference type="ARBA" id="ARBA00023136"/>
    </source>
</evidence>
<dbReference type="RefSeq" id="XP_016536741.1">
    <property type="nucleotide sequence ID" value="XM_016681255.1"/>
</dbReference>
<reference evidence="11" key="3">
    <citation type="submission" date="2025-09" db="UniProtKB">
        <authorList>
            <consortium name="Ensembl"/>
        </authorList>
    </citation>
    <scope>IDENTIFICATION</scope>
</reference>
<dbReference type="EMBL" id="AYCK01014030">
    <property type="status" value="NOT_ANNOTATED_CDS"/>
    <property type="molecule type" value="Genomic_DNA"/>
</dbReference>
<organism evidence="11 12">
    <name type="scientific">Poecilia formosa</name>
    <name type="common">Amazon molly</name>
    <name type="synonym">Limia formosa</name>
    <dbReference type="NCBI Taxonomy" id="48698"/>
    <lineage>
        <taxon>Eukaryota</taxon>
        <taxon>Metazoa</taxon>
        <taxon>Chordata</taxon>
        <taxon>Craniata</taxon>
        <taxon>Vertebrata</taxon>
        <taxon>Euteleostomi</taxon>
        <taxon>Actinopterygii</taxon>
        <taxon>Neopterygii</taxon>
        <taxon>Teleostei</taxon>
        <taxon>Neoteleostei</taxon>
        <taxon>Acanthomorphata</taxon>
        <taxon>Ovalentaria</taxon>
        <taxon>Atherinomorphae</taxon>
        <taxon>Cyprinodontiformes</taxon>
        <taxon>Poeciliidae</taxon>
        <taxon>Poeciliinae</taxon>
        <taxon>Poecilia</taxon>
    </lineage>
</organism>
<evidence type="ECO:0000313" key="11">
    <source>
        <dbReference type="Ensembl" id="ENSPFOP00000012338.2"/>
    </source>
</evidence>
<dbReference type="GeneTree" id="ENSGT01040000240444"/>
<dbReference type="PROSITE" id="PS50262">
    <property type="entry name" value="G_PROTEIN_RECEP_F1_2"/>
    <property type="match status" value="1"/>
</dbReference>
<dbReference type="Pfam" id="PF00001">
    <property type="entry name" value="7tm_1"/>
    <property type="match status" value="1"/>
</dbReference>
<evidence type="ECO:0000313" key="12">
    <source>
        <dbReference type="Proteomes" id="UP000028760"/>
    </source>
</evidence>
<dbReference type="AlphaFoldDB" id="A0A087Y2T5"/>
<dbReference type="PANTHER" id="PTHR24232">
    <property type="entry name" value="G-PROTEIN COUPLED RECEPTOR"/>
    <property type="match status" value="1"/>
</dbReference>
<feature type="transmembrane region" description="Helical" evidence="9">
    <location>
        <begin position="92"/>
        <end position="111"/>
    </location>
</feature>
<keyword evidence="2 9" id="KW-0812">Transmembrane</keyword>
<comment type="subcellular location">
    <subcellularLocation>
        <location evidence="1">Membrane</location>
        <topology evidence="1">Multi-pass membrane protein</topology>
    </subcellularLocation>
</comment>
<sequence>MSDMLMKNLHTVRNAGSHGSNTCGGFLRMKFKMCSNDNTTTIATSNTTDLCVSSVLEGLGYSLVFLLGFVINGAALWAFVAKRASWTDTHIYMLNLALADFLLVLFLPFRIYDAFFCLPKTWLCTFLIFIHFINMYASILTTSAVSLHRYLTIRFPLQARSWKRRKEAAVAVCLLIWVGLVLIVVVFRNDNHYEKLWSCYERCKNKRIHKQFTLLLLSLGYLAPLLIIVFCSSQIIRILGKELKSEERKSIVGIIKANMIVFLVCYTPIHIAHVVSLLYKVPQNWRDVYLPSHTFLQVSEWIASTNCCFDSISYYFLLKTFYAQ</sequence>
<dbReference type="GO" id="GO:0005886">
    <property type="term" value="C:plasma membrane"/>
    <property type="evidence" value="ECO:0007669"/>
    <property type="project" value="TreeGrafter"/>
</dbReference>
<dbReference type="KEGG" id="pfor:103151231"/>
<keyword evidence="4" id="KW-0297">G-protein coupled receptor</keyword>
<evidence type="ECO:0000256" key="3">
    <source>
        <dbReference type="ARBA" id="ARBA00022989"/>
    </source>
</evidence>
<evidence type="ECO:0000259" key="10">
    <source>
        <dbReference type="PROSITE" id="PS50262"/>
    </source>
</evidence>
<keyword evidence="6" id="KW-0675">Receptor</keyword>